<evidence type="ECO:0000256" key="1">
    <source>
        <dbReference type="SAM" id="MobiDB-lite"/>
    </source>
</evidence>
<feature type="region of interest" description="Disordered" evidence="1">
    <location>
        <begin position="86"/>
        <end position="105"/>
    </location>
</feature>
<keyword evidence="3" id="KW-1185">Reference proteome</keyword>
<reference evidence="2 3" key="1">
    <citation type="submission" date="2024-02" db="EMBL/GenBank/DDBJ databases">
        <title>Lysobacter Genome Sequencing and Mining.</title>
        <authorList>
            <person name="Bierman J."/>
            <person name="Walker M.C."/>
        </authorList>
    </citation>
    <scope>NUCLEOTIDE SEQUENCE [LARGE SCALE GENOMIC DNA]</scope>
    <source>
        <strain evidence="2 3">PB6250</strain>
    </source>
</reference>
<proteinExistence type="predicted"/>
<name>A0ABU8CWJ0_9GAMM</name>
<dbReference type="EMBL" id="JBANDL010000002">
    <property type="protein sequence ID" value="MEI2453136.1"/>
    <property type="molecule type" value="Genomic_DNA"/>
</dbReference>
<accession>A0ABU8CWJ0</accession>
<protein>
    <submittedName>
        <fullName evidence="2">Uncharacterized protein</fullName>
    </submittedName>
</protein>
<feature type="region of interest" description="Disordered" evidence="1">
    <location>
        <begin position="28"/>
        <end position="52"/>
    </location>
</feature>
<organism evidence="2 3">
    <name type="scientific">Lysobacter firmicutimachus</name>
    <dbReference type="NCBI Taxonomy" id="1792846"/>
    <lineage>
        <taxon>Bacteria</taxon>
        <taxon>Pseudomonadati</taxon>
        <taxon>Pseudomonadota</taxon>
        <taxon>Gammaproteobacteria</taxon>
        <taxon>Lysobacterales</taxon>
        <taxon>Lysobacteraceae</taxon>
        <taxon>Lysobacter</taxon>
    </lineage>
</organism>
<comment type="caution">
    <text evidence="2">The sequence shown here is derived from an EMBL/GenBank/DDBJ whole genome shotgun (WGS) entry which is preliminary data.</text>
</comment>
<evidence type="ECO:0000313" key="3">
    <source>
        <dbReference type="Proteomes" id="UP001387215"/>
    </source>
</evidence>
<sequence length="208" mass="21536">MRSTDLRVSASLVSGRRKLRAVIAAGAAWHSSSNDTAAKKNHRPTASGGPEQVGVFLGAGTTQHPVGGHHVERFDVEGAHRPPLAEVDAQSAPQQEAAQADGTAVAGGETQAIGCERTAQIATGNSGADDSALTLRIDRQRAQRRQIEKHSVPTNEGVGEAMASAAECHSKSMLAASPYDCDHVIDRTGANDVVGTSINVSFIPACPA</sequence>
<dbReference type="Proteomes" id="UP001387215">
    <property type="component" value="Unassembled WGS sequence"/>
</dbReference>
<gene>
    <name evidence="2" type="ORF">V2J18_00435</name>
</gene>
<evidence type="ECO:0000313" key="2">
    <source>
        <dbReference type="EMBL" id="MEI2453136.1"/>
    </source>
</evidence>
<feature type="compositionally biased region" description="Low complexity" evidence="1">
    <location>
        <begin position="89"/>
        <end position="100"/>
    </location>
</feature>